<sequence length="512" mass="57826">MTLSWAIYTPTLIAFCDWLMPLVGQPFPWLYIVASCVACLFSIFLLIASQSFTNAFSPYLPSLCVAAVSATLVFVRFNERWLTGQLRFFIFFVVHLSPPCDATLDPLCDPAKISKSATSTTPRRSLRRRKIKHAMVTGATGFTGVHLIRHLLTYYPSWKVSLLSRRSDPASTYLALLATCKKYNVTPFSTQELNSLFVVKGDFKKPNLGLSEAQLNDALEGVDAVFHLAMSTSYIVPYEANRIWAQNLAVLCRACLAHSVELHCMGGSGYHITEDCKSFDSKKRGLWMNGYFQFKQFQVKLLNTYSEHTDLISCTYDVPYIVADDDGEETLTPALYETALIFKIFRHFGSCDHYDLSIVTPQTVSWVLCKNAEMDKESKSTYMNFFEDKYDFDGLSRVGGFEQTDRDTIKNRIRDKVSNVSEILELYESVAPSFWVGTPLRPVVAPDWVREYLDELAAKRLDKLQSGKKTKGNRSMKMSSGDGVLGKFVSQTDSDGFSICEFRDNCFYHGVS</sequence>
<evidence type="ECO:0000313" key="4">
    <source>
        <dbReference type="Proteomes" id="UP001165160"/>
    </source>
</evidence>
<feature type="domain" description="Thioester reductase (TE)" evidence="2">
    <location>
        <begin position="136"/>
        <end position="324"/>
    </location>
</feature>
<organism evidence="3 4">
    <name type="scientific">Triparma verrucosa</name>
    <dbReference type="NCBI Taxonomy" id="1606542"/>
    <lineage>
        <taxon>Eukaryota</taxon>
        <taxon>Sar</taxon>
        <taxon>Stramenopiles</taxon>
        <taxon>Ochrophyta</taxon>
        <taxon>Bolidophyceae</taxon>
        <taxon>Parmales</taxon>
        <taxon>Triparmaceae</taxon>
        <taxon>Triparma</taxon>
    </lineage>
</organism>
<dbReference type="InterPro" id="IPR036291">
    <property type="entry name" value="NAD(P)-bd_dom_sf"/>
</dbReference>
<evidence type="ECO:0000313" key="3">
    <source>
        <dbReference type="EMBL" id="GMI11431.1"/>
    </source>
</evidence>
<keyword evidence="1" id="KW-0472">Membrane</keyword>
<name>A0A9W7FG05_9STRA</name>
<dbReference type="AlphaFoldDB" id="A0A9W7FG05"/>
<dbReference type="Proteomes" id="UP001165160">
    <property type="component" value="Unassembled WGS sequence"/>
</dbReference>
<protein>
    <recommendedName>
        <fullName evidence="2">Thioester reductase (TE) domain-containing protein</fullName>
    </recommendedName>
</protein>
<keyword evidence="4" id="KW-1185">Reference proteome</keyword>
<gene>
    <name evidence="3" type="ORF">TrVE_jg939</name>
</gene>
<dbReference type="EMBL" id="BRXX01000429">
    <property type="protein sequence ID" value="GMI11431.1"/>
    <property type="molecule type" value="Genomic_DNA"/>
</dbReference>
<comment type="caution">
    <text evidence="3">The sequence shown here is derived from an EMBL/GenBank/DDBJ whole genome shotgun (WGS) entry which is preliminary data.</text>
</comment>
<keyword evidence="1" id="KW-0812">Transmembrane</keyword>
<keyword evidence="1" id="KW-1133">Transmembrane helix</keyword>
<dbReference type="Gene3D" id="3.40.50.720">
    <property type="entry name" value="NAD(P)-binding Rossmann-like Domain"/>
    <property type="match status" value="1"/>
</dbReference>
<proteinExistence type="predicted"/>
<feature type="transmembrane region" description="Helical" evidence="1">
    <location>
        <begin position="58"/>
        <end position="77"/>
    </location>
</feature>
<dbReference type="InterPro" id="IPR013120">
    <property type="entry name" value="FAR_NAD-bd"/>
</dbReference>
<feature type="transmembrane region" description="Helical" evidence="1">
    <location>
        <begin position="30"/>
        <end position="52"/>
    </location>
</feature>
<evidence type="ECO:0000256" key="1">
    <source>
        <dbReference type="SAM" id="Phobius"/>
    </source>
</evidence>
<dbReference type="Pfam" id="PF07993">
    <property type="entry name" value="NAD_binding_4"/>
    <property type="match status" value="1"/>
</dbReference>
<reference evidence="4" key="1">
    <citation type="journal article" date="2023" name="Commun. Biol.">
        <title>Genome analysis of Parmales, the sister group of diatoms, reveals the evolutionary specialization of diatoms from phago-mixotrophs to photoautotrophs.</title>
        <authorList>
            <person name="Ban H."/>
            <person name="Sato S."/>
            <person name="Yoshikawa S."/>
            <person name="Yamada K."/>
            <person name="Nakamura Y."/>
            <person name="Ichinomiya M."/>
            <person name="Sato N."/>
            <person name="Blanc-Mathieu R."/>
            <person name="Endo H."/>
            <person name="Kuwata A."/>
            <person name="Ogata H."/>
        </authorList>
    </citation>
    <scope>NUCLEOTIDE SEQUENCE [LARGE SCALE GENOMIC DNA]</scope>
    <source>
        <strain evidence="4">NIES 3699</strain>
    </source>
</reference>
<evidence type="ECO:0000259" key="2">
    <source>
        <dbReference type="Pfam" id="PF07993"/>
    </source>
</evidence>
<dbReference type="SUPFAM" id="SSF51735">
    <property type="entry name" value="NAD(P)-binding Rossmann-fold domains"/>
    <property type="match status" value="1"/>
</dbReference>
<accession>A0A9W7FG05</accession>